<organism evidence="11 12">
    <name type="scientific">Echinicola jeungdonensis</name>
    <dbReference type="NCBI Taxonomy" id="709343"/>
    <lineage>
        <taxon>Bacteria</taxon>
        <taxon>Pseudomonadati</taxon>
        <taxon>Bacteroidota</taxon>
        <taxon>Cytophagia</taxon>
        <taxon>Cytophagales</taxon>
        <taxon>Cyclobacteriaceae</taxon>
        <taxon>Echinicola</taxon>
    </lineage>
</organism>
<dbReference type="PRINTS" id="PR00171">
    <property type="entry name" value="SUGRTRNSPORT"/>
</dbReference>
<evidence type="ECO:0000256" key="3">
    <source>
        <dbReference type="ARBA" id="ARBA00022448"/>
    </source>
</evidence>
<keyword evidence="4" id="KW-1003">Cell membrane</keyword>
<dbReference type="EMBL" id="JBHMEW010000067">
    <property type="protein sequence ID" value="MFB9213191.1"/>
    <property type="molecule type" value="Genomic_DNA"/>
</dbReference>
<proteinExistence type="inferred from homology"/>
<keyword evidence="3 8" id="KW-0813">Transport</keyword>
<dbReference type="PANTHER" id="PTHR48020">
    <property type="entry name" value="PROTON MYO-INOSITOL COTRANSPORTER"/>
    <property type="match status" value="1"/>
</dbReference>
<dbReference type="InterPro" id="IPR036259">
    <property type="entry name" value="MFS_trans_sf"/>
</dbReference>
<feature type="transmembrane region" description="Helical" evidence="9">
    <location>
        <begin position="396"/>
        <end position="418"/>
    </location>
</feature>
<feature type="transmembrane region" description="Helical" evidence="9">
    <location>
        <begin position="81"/>
        <end position="100"/>
    </location>
</feature>
<dbReference type="InterPro" id="IPR005829">
    <property type="entry name" value="Sugar_transporter_CS"/>
</dbReference>
<comment type="caution">
    <text evidence="11">The sequence shown here is derived from an EMBL/GenBank/DDBJ whole genome shotgun (WGS) entry which is preliminary data.</text>
</comment>
<evidence type="ECO:0000313" key="11">
    <source>
        <dbReference type="EMBL" id="MFB9213191.1"/>
    </source>
</evidence>
<dbReference type="CDD" id="cd17359">
    <property type="entry name" value="MFS_XylE_like"/>
    <property type="match status" value="1"/>
</dbReference>
<dbReference type="PANTHER" id="PTHR48020:SF12">
    <property type="entry name" value="PROTON MYO-INOSITOL COTRANSPORTER"/>
    <property type="match status" value="1"/>
</dbReference>
<dbReference type="RefSeq" id="WP_290248890.1">
    <property type="nucleotide sequence ID" value="NZ_JAUFQT010000002.1"/>
</dbReference>
<protein>
    <submittedName>
        <fullName evidence="11">Sugar porter family MFS transporter</fullName>
    </submittedName>
</protein>
<accession>A0ABV5J938</accession>
<feature type="transmembrane region" description="Helical" evidence="9">
    <location>
        <begin position="266"/>
        <end position="288"/>
    </location>
</feature>
<reference evidence="11 12" key="1">
    <citation type="submission" date="2024-09" db="EMBL/GenBank/DDBJ databases">
        <authorList>
            <person name="Sun Q."/>
            <person name="Mori K."/>
        </authorList>
    </citation>
    <scope>NUCLEOTIDE SEQUENCE [LARGE SCALE GENOMIC DNA]</scope>
    <source>
        <strain evidence="11 12">CECT 7682</strain>
    </source>
</reference>
<evidence type="ECO:0000256" key="4">
    <source>
        <dbReference type="ARBA" id="ARBA00022475"/>
    </source>
</evidence>
<dbReference type="InterPro" id="IPR050814">
    <property type="entry name" value="Myo-inositol_Transporter"/>
</dbReference>
<evidence type="ECO:0000256" key="2">
    <source>
        <dbReference type="ARBA" id="ARBA00010992"/>
    </source>
</evidence>
<dbReference type="Pfam" id="PF00083">
    <property type="entry name" value="Sugar_tr"/>
    <property type="match status" value="1"/>
</dbReference>
<dbReference type="InterPro" id="IPR003663">
    <property type="entry name" value="Sugar/inositol_transpt"/>
</dbReference>
<evidence type="ECO:0000256" key="6">
    <source>
        <dbReference type="ARBA" id="ARBA00022989"/>
    </source>
</evidence>
<comment type="similarity">
    <text evidence="2 8">Belongs to the major facilitator superfamily. Sugar transporter (TC 2.A.1.1) family.</text>
</comment>
<feature type="transmembrane region" description="Helical" evidence="9">
    <location>
        <begin position="424"/>
        <end position="442"/>
    </location>
</feature>
<keyword evidence="7 9" id="KW-0472">Membrane</keyword>
<feature type="transmembrane region" description="Helical" evidence="9">
    <location>
        <begin position="12"/>
        <end position="31"/>
    </location>
</feature>
<dbReference type="InterPro" id="IPR047984">
    <property type="entry name" value="XylE-like"/>
</dbReference>
<evidence type="ECO:0000256" key="1">
    <source>
        <dbReference type="ARBA" id="ARBA00004651"/>
    </source>
</evidence>
<comment type="subcellular location">
    <subcellularLocation>
        <location evidence="1">Cell membrane</location>
        <topology evidence="1">Multi-pass membrane protein</topology>
    </subcellularLocation>
</comment>
<evidence type="ECO:0000313" key="12">
    <source>
        <dbReference type="Proteomes" id="UP001589654"/>
    </source>
</evidence>
<dbReference type="InterPro" id="IPR005828">
    <property type="entry name" value="MFS_sugar_transport-like"/>
</dbReference>
<gene>
    <name evidence="11" type="ORF">ACFFUR_15350</name>
</gene>
<keyword evidence="5 9" id="KW-0812">Transmembrane</keyword>
<feature type="domain" description="Major facilitator superfamily (MFS) profile" evidence="10">
    <location>
        <begin position="14"/>
        <end position="450"/>
    </location>
</feature>
<evidence type="ECO:0000256" key="5">
    <source>
        <dbReference type="ARBA" id="ARBA00022692"/>
    </source>
</evidence>
<evidence type="ECO:0000256" key="8">
    <source>
        <dbReference type="RuleBase" id="RU003346"/>
    </source>
</evidence>
<dbReference type="SUPFAM" id="SSF103473">
    <property type="entry name" value="MFS general substrate transporter"/>
    <property type="match status" value="1"/>
</dbReference>
<feature type="transmembrane region" description="Helical" evidence="9">
    <location>
        <begin position="359"/>
        <end position="384"/>
    </location>
</feature>
<evidence type="ECO:0000256" key="9">
    <source>
        <dbReference type="SAM" id="Phobius"/>
    </source>
</evidence>
<dbReference type="Proteomes" id="UP001589654">
    <property type="component" value="Unassembled WGS sequence"/>
</dbReference>
<dbReference type="InterPro" id="IPR020846">
    <property type="entry name" value="MFS_dom"/>
</dbReference>
<sequence length="463" mass="51175">MSNIKYNLPYLLALAFTSAMGGLLFGYDWVVIGGAKPFYELFFDINHSPKLQGWAMSSALVGCILGAVTSGTFSDKYGRKIPMIWAAALFIISAFGSGYANDFYWFIIFRLIGGVGIGLASTLSPMYIAELAPAELRGRFVAINQLTIVIGILAAQIINFLIAEPVPLGISNQELAASWNGTIGWRWMFWAEMVPAIAFFVLMFVVPKSPRFLLKIGDLKAASRVLTKVGGEAYALQEVKNIKSTLQENNDRVHFKELNEPKIKPIVFLGVVLAIFQQWCGINVIFNYAEEIFSSAGYSVGDMLFNIVITGSVNLVFTLVAMKTVDKWGRKKLMLFGSGGLSIIYFVLGLSYFQGWTGLPILILVVVSIATYAMSLAPITWVVLSEIFPNRVRGLAMSLATFSLWVASFTLAFSFPILNSELGAYGTFWVYCVISIMGFVFIKMKLPETKGKTLEDIELEFLK</sequence>
<dbReference type="PROSITE" id="PS50850">
    <property type="entry name" value="MFS"/>
    <property type="match status" value="1"/>
</dbReference>
<feature type="transmembrane region" description="Helical" evidence="9">
    <location>
        <begin position="51"/>
        <end position="69"/>
    </location>
</feature>
<feature type="transmembrane region" description="Helical" evidence="9">
    <location>
        <begin position="333"/>
        <end position="353"/>
    </location>
</feature>
<keyword evidence="6 9" id="KW-1133">Transmembrane helix</keyword>
<dbReference type="PROSITE" id="PS00217">
    <property type="entry name" value="SUGAR_TRANSPORT_2"/>
    <property type="match status" value="1"/>
</dbReference>
<dbReference type="PROSITE" id="PS00216">
    <property type="entry name" value="SUGAR_TRANSPORT_1"/>
    <property type="match status" value="2"/>
</dbReference>
<feature type="transmembrane region" description="Helical" evidence="9">
    <location>
        <begin position="303"/>
        <end position="321"/>
    </location>
</feature>
<feature type="transmembrane region" description="Helical" evidence="9">
    <location>
        <begin position="140"/>
        <end position="163"/>
    </location>
</feature>
<evidence type="ECO:0000259" key="10">
    <source>
        <dbReference type="PROSITE" id="PS50850"/>
    </source>
</evidence>
<feature type="transmembrane region" description="Helical" evidence="9">
    <location>
        <begin position="106"/>
        <end position="128"/>
    </location>
</feature>
<keyword evidence="12" id="KW-1185">Reference proteome</keyword>
<feature type="transmembrane region" description="Helical" evidence="9">
    <location>
        <begin position="183"/>
        <end position="206"/>
    </location>
</feature>
<dbReference type="NCBIfam" id="TIGR00879">
    <property type="entry name" value="SP"/>
    <property type="match status" value="1"/>
</dbReference>
<dbReference type="Gene3D" id="1.20.1250.20">
    <property type="entry name" value="MFS general substrate transporter like domains"/>
    <property type="match status" value="2"/>
</dbReference>
<evidence type="ECO:0000256" key="7">
    <source>
        <dbReference type="ARBA" id="ARBA00023136"/>
    </source>
</evidence>
<name>A0ABV5J938_9BACT</name>